<keyword evidence="2" id="KW-1185">Reference proteome</keyword>
<dbReference type="Pfam" id="PF13419">
    <property type="entry name" value="HAD_2"/>
    <property type="match status" value="1"/>
</dbReference>
<dbReference type="PANTHER" id="PTHR18901:SF38">
    <property type="entry name" value="PSEUDOURIDINE-5'-PHOSPHATASE"/>
    <property type="match status" value="1"/>
</dbReference>
<name>A0A0R1V3H6_9LACO</name>
<dbReference type="InterPro" id="IPR036412">
    <property type="entry name" value="HAD-like_sf"/>
</dbReference>
<accession>A0A0R1V3H6</accession>
<evidence type="ECO:0000313" key="2">
    <source>
        <dbReference type="Proteomes" id="UP000051166"/>
    </source>
</evidence>
<dbReference type="SUPFAM" id="SSF56784">
    <property type="entry name" value="HAD-like"/>
    <property type="match status" value="1"/>
</dbReference>
<dbReference type="AlphaFoldDB" id="A0A0R1V3H6"/>
<dbReference type="STRING" id="1423801.FD50_GL000944"/>
<organism evidence="1 2">
    <name type="scientific">Liquorilactobacillus satsumensis DSM 16230 = JCM 12392</name>
    <dbReference type="NCBI Taxonomy" id="1423801"/>
    <lineage>
        <taxon>Bacteria</taxon>
        <taxon>Bacillati</taxon>
        <taxon>Bacillota</taxon>
        <taxon>Bacilli</taxon>
        <taxon>Lactobacillales</taxon>
        <taxon>Lactobacillaceae</taxon>
        <taxon>Liquorilactobacillus</taxon>
    </lineage>
</organism>
<dbReference type="NCBIfam" id="TIGR01549">
    <property type="entry name" value="HAD-SF-IA-v1"/>
    <property type="match status" value="1"/>
</dbReference>
<dbReference type="PATRIC" id="fig|1423801.4.peg.960"/>
<dbReference type="GeneID" id="98308305"/>
<evidence type="ECO:0000313" key="1">
    <source>
        <dbReference type="EMBL" id="KRL97987.1"/>
    </source>
</evidence>
<sequence>MNLDLVIFDMDGLVVDSEKIYYAANQRAADELKMNYSLAYYRQYIGTGTQKMINAMTRDYGSRSLVEQFIDLSHEFVFDVIKENGLPLKKGFLELSTFLAHHGVRKALASSNDRTAIDFFLQAAKIDNQFEYIVSADDVQHSKPDPDIFERAWTLAGTPAKQKALVLEDSFNGIKAAFNARIPSIMVPDLMPATAEVSAQTLAVLPNLAEVKTFIQK</sequence>
<comment type="caution">
    <text evidence="1">The sequence shown here is derived from an EMBL/GenBank/DDBJ whole genome shotgun (WGS) entry which is preliminary data.</text>
</comment>
<dbReference type="InterPro" id="IPR041492">
    <property type="entry name" value="HAD_2"/>
</dbReference>
<dbReference type="InterPro" id="IPR023198">
    <property type="entry name" value="PGP-like_dom2"/>
</dbReference>
<dbReference type="GO" id="GO:0016787">
    <property type="term" value="F:hydrolase activity"/>
    <property type="evidence" value="ECO:0007669"/>
    <property type="project" value="UniProtKB-KW"/>
</dbReference>
<dbReference type="InterPro" id="IPR006439">
    <property type="entry name" value="HAD-SF_hydro_IA"/>
</dbReference>
<gene>
    <name evidence="1" type="ORF">FD50_GL000944</name>
</gene>
<protein>
    <submittedName>
        <fullName evidence="1">HAD superfamily hydrolase</fullName>
    </submittedName>
</protein>
<dbReference type="InterPro" id="IPR023214">
    <property type="entry name" value="HAD_sf"/>
</dbReference>
<dbReference type="OrthoDB" id="9797743at2"/>
<dbReference type="PANTHER" id="PTHR18901">
    <property type="entry name" value="2-DEOXYGLUCOSE-6-PHOSPHATE PHOSPHATASE 2"/>
    <property type="match status" value="1"/>
</dbReference>
<dbReference type="Proteomes" id="UP000051166">
    <property type="component" value="Unassembled WGS sequence"/>
</dbReference>
<dbReference type="SFLD" id="SFLDG01129">
    <property type="entry name" value="C1.5:_HAD__Beta-PGM__Phosphata"/>
    <property type="match status" value="1"/>
</dbReference>
<dbReference type="Gene3D" id="3.40.50.1000">
    <property type="entry name" value="HAD superfamily/HAD-like"/>
    <property type="match status" value="1"/>
</dbReference>
<reference evidence="1 2" key="1">
    <citation type="journal article" date="2015" name="Genome Announc.">
        <title>Expanding the biotechnology potential of lactobacilli through comparative genomics of 213 strains and associated genera.</title>
        <authorList>
            <person name="Sun Z."/>
            <person name="Harris H.M."/>
            <person name="McCann A."/>
            <person name="Guo C."/>
            <person name="Argimon S."/>
            <person name="Zhang W."/>
            <person name="Yang X."/>
            <person name="Jeffery I.B."/>
            <person name="Cooney J.C."/>
            <person name="Kagawa T.F."/>
            <person name="Liu W."/>
            <person name="Song Y."/>
            <person name="Salvetti E."/>
            <person name="Wrobel A."/>
            <person name="Rasinkangas P."/>
            <person name="Parkhill J."/>
            <person name="Rea M.C."/>
            <person name="O'Sullivan O."/>
            <person name="Ritari J."/>
            <person name="Douillard F.P."/>
            <person name="Paul Ross R."/>
            <person name="Yang R."/>
            <person name="Briner A.E."/>
            <person name="Felis G.E."/>
            <person name="de Vos W.M."/>
            <person name="Barrangou R."/>
            <person name="Klaenhammer T.R."/>
            <person name="Caufield P.W."/>
            <person name="Cui Y."/>
            <person name="Zhang H."/>
            <person name="O'Toole P.W."/>
        </authorList>
    </citation>
    <scope>NUCLEOTIDE SEQUENCE [LARGE SCALE GENOMIC DNA]</scope>
    <source>
        <strain evidence="1 2">DSM 16230</strain>
    </source>
</reference>
<proteinExistence type="predicted"/>
<dbReference type="NCBIfam" id="TIGR01509">
    <property type="entry name" value="HAD-SF-IA-v3"/>
    <property type="match status" value="1"/>
</dbReference>
<keyword evidence="1" id="KW-0378">Hydrolase</keyword>
<dbReference type="RefSeq" id="WP_054757368.1">
    <property type="nucleotide sequence ID" value="NZ_AZFQ01000044.1"/>
</dbReference>
<dbReference type="PRINTS" id="PR00413">
    <property type="entry name" value="HADHALOGNASE"/>
</dbReference>
<dbReference type="Gene3D" id="1.10.150.240">
    <property type="entry name" value="Putative phosphatase, domain 2"/>
    <property type="match status" value="1"/>
</dbReference>
<dbReference type="SFLD" id="SFLDS00003">
    <property type="entry name" value="Haloacid_Dehalogenase"/>
    <property type="match status" value="1"/>
</dbReference>
<dbReference type="EMBL" id="AZFQ01000044">
    <property type="protein sequence ID" value="KRL97987.1"/>
    <property type="molecule type" value="Genomic_DNA"/>
</dbReference>